<feature type="transmembrane region" description="Helical" evidence="1">
    <location>
        <begin position="113"/>
        <end position="134"/>
    </location>
</feature>
<accession>D4FAW8</accession>
<feature type="domain" description="VTT" evidence="2">
    <location>
        <begin position="51"/>
        <end position="168"/>
    </location>
</feature>
<dbReference type="AlphaFoldDB" id="D4FAW8"/>
<gene>
    <name evidence="3" type="ORF">EDWATA_03940</name>
</gene>
<organism evidence="3 4">
    <name type="scientific">Edwardsiella tarda ATCC 23685</name>
    <dbReference type="NCBI Taxonomy" id="500638"/>
    <lineage>
        <taxon>Bacteria</taxon>
        <taxon>Pseudomonadati</taxon>
        <taxon>Pseudomonadota</taxon>
        <taxon>Gammaproteobacteria</taxon>
        <taxon>Enterobacterales</taxon>
        <taxon>Hafniaceae</taxon>
        <taxon>Edwardsiella</taxon>
    </lineage>
</organism>
<keyword evidence="1" id="KW-0812">Transmembrane</keyword>
<dbReference type="Pfam" id="PF09335">
    <property type="entry name" value="VTT_dom"/>
    <property type="match status" value="1"/>
</dbReference>
<dbReference type="Proteomes" id="UP000003692">
    <property type="component" value="Unassembled WGS sequence"/>
</dbReference>
<dbReference type="InterPro" id="IPR053240">
    <property type="entry name" value="VTT_domain"/>
</dbReference>
<reference evidence="3 4" key="1">
    <citation type="submission" date="2010-02" db="EMBL/GenBank/DDBJ databases">
        <authorList>
            <person name="Weinstock G."/>
            <person name="Sodergren E."/>
            <person name="Clifton S."/>
            <person name="Fulton L."/>
            <person name="Fulton B."/>
            <person name="Courtney L."/>
            <person name="Fronick C."/>
            <person name="Harrison M."/>
            <person name="Strong C."/>
            <person name="Farmer C."/>
            <person name="Delahaunty K."/>
            <person name="Markovic C."/>
            <person name="Hall O."/>
            <person name="Minx P."/>
            <person name="Tomlinson C."/>
            <person name="Mitreva M."/>
            <person name="Nelson J."/>
            <person name="Hou S."/>
            <person name="Wollam A."/>
            <person name="Pepin K.H."/>
            <person name="Johnson M."/>
            <person name="Bhonagiri V."/>
            <person name="Zhang X."/>
            <person name="Suruliraj S."/>
            <person name="Warren W."/>
            <person name="Chinwalla A."/>
            <person name="Mardis E.R."/>
            <person name="Wilson R.K."/>
        </authorList>
    </citation>
    <scope>NUCLEOTIDE SEQUENCE [LARGE SCALE GENOMIC DNA]</scope>
    <source>
        <strain evidence="3 4">ATCC 23685</strain>
    </source>
</reference>
<feature type="transmembrane region" description="Helical" evidence="1">
    <location>
        <begin position="176"/>
        <end position="194"/>
    </location>
</feature>
<comment type="caution">
    <text evidence="3">The sequence shown here is derived from an EMBL/GenBank/DDBJ whole genome shotgun (WGS) entry which is preliminary data.</text>
</comment>
<dbReference type="HOGENOM" id="CLU_038944_7_1_6"/>
<evidence type="ECO:0000313" key="3">
    <source>
        <dbReference type="EMBL" id="EFE21150.1"/>
    </source>
</evidence>
<sequence length="220" mass="24210">MILLVVGLACTPLRALCSDLTALRQLLGTFGFCYGAIGYVLLFVVASLLLFPGSALVIAAALLFGAFWGTLLSLLAATLASACAFLLARHLGREWLLSRFGDRPLFQRIARGIGVYGVDFLIFTRLVPLFPYNIQNYAYGLTDIGFWRYTLISALTLLPGTWVYSYLAATLAEQGITWRVSVELLLCGVLLFALTQAARRVYRRCLTVVQDQPSSVEAKR</sequence>
<dbReference type="InterPro" id="IPR032816">
    <property type="entry name" value="VTT_dom"/>
</dbReference>
<keyword evidence="1" id="KW-0472">Membrane</keyword>
<keyword evidence="1" id="KW-1133">Transmembrane helix</keyword>
<protein>
    <submittedName>
        <fullName evidence="3">SNARE-like domain protein</fullName>
    </submittedName>
</protein>
<dbReference type="EMBL" id="ADGK01000294">
    <property type="protein sequence ID" value="EFE21150.1"/>
    <property type="molecule type" value="Genomic_DNA"/>
</dbReference>
<name>D4FAW8_EDWTA</name>
<proteinExistence type="predicted"/>
<dbReference type="PANTHER" id="PTHR46826">
    <property type="match status" value="1"/>
</dbReference>
<evidence type="ECO:0000259" key="2">
    <source>
        <dbReference type="Pfam" id="PF09335"/>
    </source>
</evidence>
<feature type="transmembrane region" description="Helical" evidence="1">
    <location>
        <begin position="27"/>
        <end position="51"/>
    </location>
</feature>
<dbReference type="GO" id="GO:0005886">
    <property type="term" value="C:plasma membrane"/>
    <property type="evidence" value="ECO:0007669"/>
    <property type="project" value="UniProtKB-ARBA"/>
</dbReference>
<dbReference type="PANTHER" id="PTHR46826:SF1">
    <property type="entry name" value="TVP38_TMEM64 FAMILY MEMBRANE PROTEIN YDJX"/>
    <property type="match status" value="1"/>
</dbReference>
<evidence type="ECO:0000313" key="4">
    <source>
        <dbReference type="Proteomes" id="UP000003692"/>
    </source>
</evidence>
<feature type="transmembrane region" description="Helical" evidence="1">
    <location>
        <begin position="58"/>
        <end position="88"/>
    </location>
</feature>
<feature type="transmembrane region" description="Helical" evidence="1">
    <location>
        <begin position="146"/>
        <end position="164"/>
    </location>
</feature>
<evidence type="ECO:0000256" key="1">
    <source>
        <dbReference type="SAM" id="Phobius"/>
    </source>
</evidence>